<proteinExistence type="predicted"/>
<name>A0ABN2ME96_9MICO</name>
<accession>A0ABN2ME96</accession>
<dbReference type="EMBL" id="BAAANK010000001">
    <property type="protein sequence ID" value="GAA1823343.1"/>
    <property type="molecule type" value="Genomic_DNA"/>
</dbReference>
<protein>
    <recommendedName>
        <fullName evidence="3">DUF2599 domain-containing protein</fullName>
    </recommendedName>
</protein>
<comment type="caution">
    <text evidence="1">The sequence shown here is derived from an EMBL/GenBank/DDBJ whole genome shotgun (WGS) entry which is preliminary data.</text>
</comment>
<evidence type="ECO:0000313" key="2">
    <source>
        <dbReference type="Proteomes" id="UP001501746"/>
    </source>
</evidence>
<keyword evidence="2" id="KW-1185">Reference proteome</keyword>
<reference evidence="1 2" key="1">
    <citation type="journal article" date="2019" name="Int. J. Syst. Evol. Microbiol.">
        <title>The Global Catalogue of Microorganisms (GCM) 10K type strain sequencing project: providing services to taxonomists for standard genome sequencing and annotation.</title>
        <authorList>
            <consortium name="The Broad Institute Genomics Platform"/>
            <consortium name="The Broad Institute Genome Sequencing Center for Infectious Disease"/>
            <person name="Wu L."/>
            <person name="Ma J."/>
        </authorList>
    </citation>
    <scope>NUCLEOTIDE SEQUENCE [LARGE SCALE GENOMIC DNA]</scope>
    <source>
        <strain evidence="1 2">JCM 14323</strain>
    </source>
</reference>
<evidence type="ECO:0008006" key="3">
    <source>
        <dbReference type="Google" id="ProtNLM"/>
    </source>
</evidence>
<gene>
    <name evidence="1" type="ORF">GCM10009750_02310</name>
</gene>
<sequence length="344" mass="36031">MVIGVTAIVVLGAGASVGAVLGAQEQQRLALLADVEAAATAYESELAAVSAAEAGYEADLAEADELAAELSAALELPSQRFDASAWTEVQRSLEQLETSSPLPVSTATTVPVVSDEATADELRSAKKNLADAIDALDDRAAEFAGLQTGLADAVTAARTSAKTLVDGVIGSTETLLVANAVASVETSDRVRTVVAGLGEEWTADGLRDWIAAVAALEASTAEAAARLALEQQEAERALEYEDVETGWTATESPAPDWMADIPIAVVGPPSSPPPEDPIVNSPPVSDVWPLLWNEYWRPIDQCGTPRVVKSFPTYDFGNGLESGMSSPWSHEWLSDRINVLACNS</sequence>
<dbReference type="Proteomes" id="UP001501746">
    <property type="component" value="Unassembled WGS sequence"/>
</dbReference>
<evidence type="ECO:0000313" key="1">
    <source>
        <dbReference type="EMBL" id="GAA1823343.1"/>
    </source>
</evidence>
<dbReference type="RefSeq" id="WP_157425789.1">
    <property type="nucleotide sequence ID" value="NZ_BAAANK010000001.1"/>
</dbReference>
<organism evidence="1 2">
    <name type="scientific">Agromyces salentinus</name>
    <dbReference type="NCBI Taxonomy" id="269421"/>
    <lineage>
        <taxon>Bacteria</taxon>
        <taxon>Bacillati</taxon>
        <taxon>Actinomycetota</taxon>
        <taxon>Actinomycetes</taxon>
        <taxon>Micrococcales</taxon>
        <taxon>Microbacteriaceae</taxon>
        <taxon>Agromyces</taxon>
    </lineage>
</organism>